<keyword evidence="3" id="KW-1185">Reference proteome</keyword>
<evidence type="ECO:0000313" key="3">
    <source>
        <dbReference type="Proteomes" id="UP000075430"/>
    </source>
</evidence>
<dbReference type="Proteomes" id="UP000075430">
    <property type="component" value="Unassembled WGS sequence"/>
</dbReference>
<comment type="caution">
    <text evidence="2">The sequence shown here is derived from an EMBL/GenBank/DDBJ whole genome shotgun (WGS) entry which is preliminary data.</text>
</comment>
<accession>A0A150F3F6</accession>
<dbReference type="GO" id="GO:0032259">
    <property type="term" value="P:methylation"/>
    <property type="evidence" value="ECO:0007669"/>
    <property type="project" value="UniProtKB-KW"/>
</dbReference>
<dbReference type="STRING" id="1793963.AXI58_02805"/>
<dbReference type="EMBL" id="LSBA01000036">
    <property type="protein sequence ID" value="KXZ15208.1"/>
    <property type="molecule type" value="Genomic_DNA"/>
</dbReference>
<evidence type="ECO:0000259" key="1">
    <source>
        <dbReference type="Pfam" id="PF08241"/>
    </source>
</evidence>
<keyword evidence="2" id="KW-0489">Methyltransferase</keyword>
<dbReference type="CDD" id="cd02440">
    <property type="entry name" value="AdoMet_MTases"/>
    <property type="match status" value="1"/>
</dbReference>
<dbReference type="InterPro" id="IPR029063">
    <property type="entry name" value="SAM-dependent_MTases_sf"/>
</dbReference>
<gene>
    <name evidence="2" type="ORF">AXI58_02805</name>
</gene>
<dbReference type="Gene3D" id="3.40.50.150">
    <property type="entry name" value="Vaccinia Virus protein VP39"/>
    <property type="match status" value="1"/>
</dbReference>
<dbReference type="InterPro" id="IPR013216">
    <property type="entry name" value="Methyltransf_11"/>
</dbReference>
<proteinExistence type="predicted"/>
<name>A0A150F3F6_9BACI</name>
<dbReference type="SUPFAM" id="SSF53335">
    <property type="entry name" value="S-adenosyl-L-methionine-dependent methyltransferases"/>
    <property type="match status" value="1"/>
</dbReference>
<dbReference type="Pfam" id="PF08241">
    <property type="entry name" value="Methyltransf_11"/>
    <property type="match status" value="1"/>
</dbReference>
<sequence>MLQHTSSALKRMRAKYLAKSEPAQTVIQQMMMDIQEHDRILEIGTGNGKMFKKIIGQLEKGSLKSIESSKRKLRKTARANRSAIKAGTGEILPGRPESIPFNDRSFHKVLSLHTVETVSDYQLALKEVYRVLQIDGRLYIVLQPSGISEKDVIQLLRDQYFREISVVSRDSFHFITAIK</sequence>
<reference evidence="3" key="1">
    <citation type="submission" date="2016-02" db="EMBL/GenBank/DDBJ databases">
        <authorList>
            <person name="Dunlap C."/>
        </authorList>
    </citation>
    <scope>NUCLEOTIDE SEQUENCE [LARGE SCALE GENOMIC DNA]</scope>
    <source>
        <strain evidence="3">NRRL B-41092</strain>
    </source>
</reference>
<dbReference type="OrthoDB" id="43862at2"/>
<organism evidence="2 3">
    <name type="scientific">Bacillus nakamurai</name>
    <dbReference type="NCBI Taxonomy" id="1793963"/>
    <lineage>
        <taxon>Bacteria</taxon>
        <taxon>Bacillati</taxon>
        <taxon>Bacillota</taxon>
        <taxon>Bacilli</taxon>
        <taxon>Bacillales</taxon>
        <taxon>Bacillaceae</taxon>
        <taxon>Bacillus</taxon>
    </lineage>
</organism>
<evidence type="ECO:0000313" key="2">
    <source>
        <dbReference type="EMBL" id="KXZ15208.1"/>
    </source>
</evidence>
<feature type="domain" description="Methyltransferase type 11" evidence="1">
    <location>
        <begin position="41"/>
        <end position="140"/>
    </location>
</feature>
<dbReference type="GO" id="GO:0008757">
    <property type="term" value="F:S-adenosylmethionine-dependent methyltransferase activity"/>
    <property type="evidence" value="ECO:0007669"/>
    <property type="project" value="InterPro"/>
</dbReference>
<dbReference type="RefSeq" id="WP_061522870.1">
    <property type="nucleotide sequence ID" value="NZ_JARLZY010000006.1"/>
</dbReference>
<keyword evidence="2" id="KW-0808">Transferase</keyword>
<protein>
    <submittedName>
        <fullName evidence="2">Methyltransferase</fullName>
    </submittedName>
</protein>
<dbReference type="AlphaFoldDB" id="A0A150F3F6"/>